<organism evidence="1 2">
    <name type="scientific">Mannheimia succiniciproducens (strain KCTC 0769BP / MBEL55E)</name>
    <dbReference type="NCBI Taxonomy" id="221988"/>
    <lineage>
        <taxon>Bacteria</taxon>
        <taxon>Pseudomonadati</taxon>
        <taxon>Pseudomonadota</taxon>
        <taxon>Gammaproteobacteria</taxon>
        <taxon>Pasteurellales</taxon>
        <taxon>Pasteurellaceae</taxon>
        <taxon>Basfia</taxon>
    </lineage>
</organism>
<evidence type="ECO:0000313" key="1">
    <source>
        <dbReference type="EMBL" id="AAU36723.1"/>
    </source>
</evidence>
<keyword evidence="2" id="KW-1185">Reference proteome</keyword>
<protein>
    <submittedName>
        <fullName evidence="1">Uncharacterized protein</fullName>
    </submittedName>
</protein>
<proteinExistence type="predicted"/>
<dbReference type="KEGG" id="msu:MS0115"/>
<dbReference type="AlphaFoldDB" id="Q65WD7"/>
<gene>
    <name evidence="1" type="ordered locus">MS0115</name>
</gene>
<accession>Q65WD7</accession>
<name>Q65WD7_MANSM</name>
<sequence>MLILTCTGLTVANGQDISALTSKQFQTTCVGD</sequence>
<dbReference type="EMBL" id="AE016827">
    <property type="protein sequence ID" value="AAU36723.1"/>
    <property type="molecule type" value="Genomic_DNA"/>
</dbReference>
<dbReference type="Proteomes" id="UP000000607">
    <property type="component" value="Chromosome"/>
</dbReference>
<reference evidence="1 2" key="1">
    <citation type="journal article" date="2004" name="Nat. Biotechnol.">
        <title>The genome sequence of the capnophilic rumen bacterium Mannheimia succiniciproducens.</title>
        <authorList>
            <person name="Hong S.H."/>
            <person name="Kim J.S."/>
            <person name="Lee S.Y."/>
            <person name="In Y.H."/>
            <person name="Choi S.S."/>
            <person name="Rih J.-K."/>
            <person name="Kim C.H."/>
            <person name="Jeong H."/>
            <person name="Hur C.G."/>
            <person name="Kim J.J."/>
        </authorList>
    </citation>
    <scope>NUCLEOTIDE SEQUENCE [LARGE SCALE GENOMIC DNA]</scope>
    <source>
        <strain evidence="2">KCTC 0769BP / MBEL55E</strain>
    </source>
</reference>
<evidence type="ECO:0000313" key="2">
    <source>
        <dbReference type="Proteomes" id="UP000000607"/>
    </source>
</evidence>
<dbReference type="HOGENOM" id="CLU_3390156_0_0_6"/>